<keyword evidence="1" id="KW-0472">Membrane</keyword>
<dbReference type="RefSeq" id="WP_305503556.1">
    <property type="nucleotide sequence ID" value="NZ_CP131913.1"/>
</dbReference>
<protein>
    <submittedName>
        <fullName evidence="2">Short-chain fatty acid transporter</fullName>
    </submittedName>
</protein>
<reference evidence="2 3" key="1">
    <citation type="submission" date="2023-08" db="EMBL/GenBank/DDBJ databases">
        <title>Transcriptome Analysis of Halomonas alkalicola CICC 11012s to Identify the Genes Involved in Alkaline Tolerances.</title>
        <authorList>
            <person name="Zhai L."/>
        </authorList>
    </citation>
    <scope>NUCLEOTIDE SEQUENCE [LARGE SCALE GENOMIC DNA]</scope>
    <source>
        <strain evidence="2 3">CICC 11012s</strain>
    </source>
</reference>
<dbReference type="Pfam" id="PF02667">
    <property type="entry name" value="SCFA_trans"/>
    <property type="match status" value="1"/>
</dbReference>
<evidence type="ECO:0000256" key="1">
    <source>
        <dbReference type="SAM" id="Phobius"/>
    </source>
</evidence>
<feature type="transmembrane region" description="Helical" evidence="1">
    <location>
        <begin position="135"/>
        <end position="161"/>
    </location>
</feature>
<keyword evidence="1" id="KW-0812">Transmembrane</keyword>
<dbReference type="EMBL" id="CP131913">
    <property type="protein sequence ID" value="WLI74825.1"/>
    <property type="molecule type" value="Genomic_DNA"/>
</dbReference>
<keyword evidence="3" id="KW-1185">Reference proteome</keyword>
<dbReference type="Proteomes" id="UP001235344">
    <property type="component" value="Chromosome"/>
</dbReference>
<feature type="transmembrane region" description="Helical" evidence="1">
    <location>
        <begin position="95"/>
        <end position="123"/>
    </location>
</feature>
<organism evidence="2 3">
    <name type="scientific">Halomonas alkalicola</name>
    <dbReference type="NCBI Taxonomy" id="1930622"/>
    <lineage>
        <taxon>Bacteria</taxon>
        <taxon>Pseudomonadati</taxon>
        <taxon>Pseudomonadota</taxon>
        <taxon>Gammaproteobacteria</taxon>
        <taxon>Oceanospirillales</taxon>
        <taxon>Halomonadaceae</taxon>
        <taxon>Halomonas</taxon>
    </lineage>
</organism>
<dbReference type="PANTHER" id="PTHR41983:SF2">
    <property type="entry name" value="SHORT-CHAIN FATTY ACID TRANSPORTER-RELATED"/>
    <property type="match status" value="1"/>
</dbReference>
<accession>A0ABY9H8L4</accession>
<feature type="transmembrane region" description="Helical" evidence="1">
    <location>
        <begin position="265"/>
        <end position="283"/>
    </location>
</feature>
<proteinExistence type="predicted"/>
<feature type="transmembrane region" description="Helical" evidence="1">
    <location>
        <begin position="50"/>
        <end position="75"/>
    </location>
</feature>
<evidence type="ECO:0000313" key="2">
    <source>
        <dbReference type="EMBL" id="WLI74825.1"/>
    </source>
</evidence>
<dbReference type="InterPro" id="IPR006160">
    <property type="entry name" value="SCFA_transpt_AtoE"/>
</dbReference>
<dbReference type="PANTHER" id="PTHR41983">
    <property type="entry name" value="SHORT-CHAIN FATTY ACID TRANSPORTER-RELATED"/>
    <property type="match status" value="1"/>
</dbReference>
<gene>
    <name evidence="2" type="ORF">B6N23_08130</name>
</gene>
<feature type="transmembrane region" description="Helical" evidence="1">
    <location>
        <begin position="337"/>
        <end position="353"/>
    </location>
</feature>
<name>A0ABY9H8L4_9GAMM</name>
<feature type="transmembrane region" description="Helical" evidence="1">
    <location>
        <begin position="295"/>
        <end position="317"/>
    </location>
</feature>
<sequence>MLKALSRPAVKLVERYLPDPYIFVLLLTVIAAVAAIAVERQTPLAVMRMWGDGFWGLLTFSMQMLLVLVTGFMLASSPPVKKLLQRLAALAKGPGGAILLVTYVSLAASWINWGFGLVVGALFAKELARLVKVDYRLLVASAYSGFVVWHGGLAGSIPLTIATDGHFSADQIGVVGTGSTIFAFFNLAIVACLFISIPLVNRMMLPDDKESVYVDPRLLADDEEARVRIHRPADRLENSTTLAWLVGIPGLLFLLDHFLLRGGGLNLNIVNFLFLFLAIVLHRTPRSLLISLNEAIKGGAGIVIQFPFYAGIMAIMVQSGLAASMSEALVSFATETSLPFWSFISAGIVNLFVPSGGGQWAVQAPVMLPAAEALGVDVSRVAMAVAWGDAWTNLLQPFWALPVLAIAGLKAKDIMGFCLIQLFITGAVISIGLTWF</sequence>
<evidence type="ECO:0000313" key="3">
    <source>
        <dbReference type="Proteomes" id="UP001235344"/>
    </source>
</evidence>
<feature type="transmembrane region" description="Helical" evidence="1">
    <location>
        <begin position="20"/>
        <end position="38"/>
    </location>
</feature>
<keyword evidence="1" id="KW-1133">Transmembrane helix</keyword>
<feature type="transmembrane region" description="Helical" evidence="1">
    <location>
        <begin position="181"/>
        <end position="200"/>
    </location>
</feature>
<feature type="transmembrane region" description="Helical" evidence="1">
    <location>
        <begin position="414"/>
        <end position="435"/>
    </location>
</feature>